<accession>A0A329RHF8</accession>
<gene>
    <name evidence="5" type="ORF">PC110_g19708</name>
    <name evidence="1" type="ORF">PC113_g17478</name>
    <name evidence="2" type="ORF">PC115_g16840</name>
    <name evidence="3" type="ORF">PC117_g18501</name>
    <name evidence="4" type="ORF">PC118_g17161</name>
</gene>
<keyword evidence="6" id="KW-1185">Reference proteome</keyword>
<comment type="caution">
    <text evidence="5">The sequence shown here is derived from an EMBL/GenBank/DDBJ whole genome shotgun (WGS) entry which is preliminary data.</text>
</comment>
<dbReference type="OrthoDB" id="101786at2759"/>
<evidence type="ECO:0000313" key="4">
    <source>
        <dbReference type="EMBL" id="KAG2969942.1"/>
    </source>
</evidence>
<dbReference type="EMBL" id="RCMK01000750">
    <property type="protein sequence ID" value="KAG2913814.1"/>
    <property type="molecule type" value="Genomic_DNA"/>
</dbReference>
<dbReference type="EMBL" id="RCMI01000763">
    <property type="protein sequence ID" value="KAG2898502.1"/>
    <property type="molecule type" value="Genomic_DNA"/>
</dbReference>
<name>A0A329RHF8_9STRA</name>
<dbReference type="Proteomes" id="UP000736787">
    <property type="component" value="Unassembled WGS sequence"/>
</dbReference>
<reference evidence="1" key="2">
    <citation type="submission" date="2018-10" db="EMBL/GenBank/DDBJ databases">
        <title>Effector identification in a new, highly contiguous assembly of the strawberry crown rot pathogen Phytophthora cactorum.</title>
        <authorList>
            <person name="Armitage A.D."/>
            <person name="Nellist C.F."/>
            <person name="Bates H."/>
            <person name="Vickerstaff R.J."/>
            <person name="Harrison R.J."/>
        </authorList>
    </citation>
    <scope>NUCLEOTIDE SEQUENCE</scope>
    <source>
        <strain evidence="1">15-7</strain>
        <strain evidence="2">4032</strain>
        <strain evidence="3">4040</strain>
        <strain evidence="4">P415</strain>
    </source>
</reference>
<protein>
    <submittedName>
        <fullName evidence="5">Uncharacterized protein</fullName>
    </submittedName>
</protein>
<dbReference type="EMBL" id="RCMG01000757">
    <property type="protein sequence ID" value="KAG2848984.1"/>
    <property type="molecule type" value="Genomic_DNA"/>
</dbReference>
<evidence type="ECO:0000313" key="2">
    <source>
        <dbReference type="EMBL" id="KAG2898502.1"/>
    </source>
</evidence>
<evidence type="ECO:0000313" key="5">
    <source>
        <dbReference type="EMBL" id="RAW23860.1"/>
    </source>
</evidence>
<organism evidence="5 6">
    <name type="scientific">Phytophthora cactorum</name>
    <dbReference type="NCBI Taxonomy" id="29920"/>
    <lineage>
        <taxon>Eukaryota</taxon>
        <taxon>Sar</taxon>
        <taxon>Stramenopiles</taxon>
        <taxon>Oomycota</taxon>
        <taxon>Peronosporomycetes</taxon>
        <taxon>Peronosporales</taxon>
        <taxon>Peronosporaceae</taxon>
        <taxon>Phytophthora</taxon>
    </lineage>
</organism>
<dbReference type="Proteomes" id="UP000735874">
    <property type="component" value="Unassembled WGS sequence"/>
</dbReference>
<evidence type="ECO:0000313" key="1">
    <source>
        <dbReference type="EMBL" id="KAG2848984.1"/>
    </source>
</evidence>
<dbReference type="Proteomes" id="UP000251314">
    <property type="component" value="Unassembled WGS sequence"/>
</dbReference>
<reference evidence="5 6" key="1">
    <citation type="submission" date="2018-01" db="EMBL/GenBank/DDBJ databases">
        <title>Draft genome of the strawberry crown rot pathogen Phytophthora cactorum.</title>
        <authorList>
            <person name="Armitage A.D."/>
            <person name="Lysoe E."/>
            <person name="Nellist C.F."/>
            <person name="Harrison R.J."/>
            <person name="Brurberg M.B."/>
        </authorList>
    </citation>
    <scope>NUCLEOTIDE SEQUENCE [LARGE SCALE GENOMIC DNA]</scope>
    <source>
        <strain evidence="5 6">10300</strain>
    </source>
</reference>
<evidence type="ECO:0000313" key="6">
    <source>
        <dbReference type="Proteomes" id="UP000251314"/>
    </source>
</evidence>
<dbReference type="EMBL" id="MJFZ01000976">
    <property type="protein sequence ID" value="RAW23860.1"/>
    <property type="molecule type" value="Genomic_DNA"/>
</dbReference>
<dbReference type="AlphaFoldDB" id="A0A329RHF8"/>
<proteinExistence type="predicted"/>
<dbReference type="Proteomes" id="UP000774804">
    <property type="component" value="Unassembled WGS sequence"/>
</dbReference>
<sequence>MVTHKGTPVNFDIGDFVMWSRIDQRLPNRKFLGSPFKVTDDLAHSFKVQHLVTGREYGVHASRLKCYADSELNTSSELMKLVSSQGMVLGVEGFLDHRFNHELGRWELFVS</sequence>
<evidence type="ECO:0000313" key="3">
    <source>
        <dbReference type="EMBL" id="KAG2913814.1"/>
    </source>
</evidence>
<dbReference type="EMBL" id="RCML01000758">
    <property type="protein sequence ID" value="KAG2969942.1"/>
    <property type="molecule type" value="Genomic_DNA"/>
</dbReference>
<dbReference type="VEuPathDB" id="FungiDB:PC110_g19708"/>
<dbReference type="Proteomes" id="UP000697107">
    <property type="component" value="Unassembled WGS sequence"/>
</dbReference>